<dbReference type="CDD" id="cd17374">
    <property type="entry name" value="MFS_OAT"/>
    <property type="match status" value="1"/>
</dbReference>
<dbReference type="AlphaFoldDB" id="A0A8C3M9Z8"/>
<sequence>MSGVGEILKAVGDFGRFQKCLVLLSVIPCLSVAFHQFCQLFMVVEVPHHCDTSWIRAVGPNLTQEEQLNLTLPRGPDGHFEQCSMFSPVDWDLDSILAYGLNHTEKCSSGWVYPSEQPPSLLTEFDLVCDRKDLNDIAQAIYMAGLLLGSMIFGPLSDRFGRRPVILISVFLQGLIGLGIAFVPHFYVYMAFRCVLGASPSFFLSATEWIGVSSRPNAVLTSHCCFAIGQMILAGLSYGIRNWRLLEIAGSAPLFAFFFCMGVLPESARWLVTKGRIEEAKKLLQKAAAANKQPLSLLKPEKQVKSGSFLDLFRKKHLLKVTLIMSCAWFVNSIVYYGLSLNVTNFGLDIYLTQLAFGAVEIPARFACIFTLQWFGRRKTQAVLLVLSGLVCLIITAIPEDQPVATTVLATIGKFAASASFSTSYVYAAELFPTVVRQTGVGLCSMSARVAGILAPLIRLLGQHHRAIPMAIFGSAPVLGGLLCILLPETRGTDLADDTGDGHPQLRWVLVLPLG</sequence>
<keyword evidence="3" id="KW-1133">Transmembrane helix</keyword>
<keyword evidence="6" id="KW-1185">Reference proteome</keyword>
<reference evidence="5" key="2">
    <citation type="submission" date="2025-08" db="UniProtKB">
        <authorList>
            <consortium name="Ensembl"/>
        </authorList>
    </citation>
    <scope>IDENTIFICATION</scope>
</reference>
<name>A0A8C3M9Z8_GEOPR</name>
<comment type="subcellular location">
    <subcellularLocation>
        <location evidence="1">Membrane</location>
        <topology evidence="1">Multi-pass membrane protein</topology>
    </subcellularLocation>
</comment>
<dbReference type="GO" id="GO:0022857">
    <property type="term" value="F:transmembrane transporter activity"/>
    <property type="evidence" value="ECO:0007669"/>
    <property type="project" value="InterPro"/>
</dbReference>
<evidence type="ECO:0000256" key="3">
    <source>
        <dbReference type="ARBA" id="ARBA00022989"/>
    </source>
</evidence>
<dbReference type="InterPro" id="IPR020846">
    <property type="entry name" value="MFS_dom"/>
</dbReference>
<dbReference type="InterPro" id="IPR005828">
    <property type="entry name" value="MFS_sugar_transport-like"/>
</dbReference>
<keyword evidence="4" id="KW-0472">Membrane</keyword>
<evidence type="ECO:0000256" key="1">
    <source>
        <dbReference type="ARBA" id="ARBA00004141"/>
    </source>
</evidence>
<accession>A0A8U8CHV5</accession>
<evidence type="ECO:0000313" key="5">
    <source>
        <dbReference type="Ensembl" id="ENSCPVP00000003048.2"/>
    </source>
</evidence>
<reference evidence="5" key="3">
    <citation type="submission" date="2025-09" db="UniProtKB">
        <authorList>
            <consortium name="Ensembl"/>
        </authorList>
    </citation>
    <scope>IDENTIFICATION</scope>
</reference>
<dbReference type="PANTHER" id="PTHR24064">
    <property type="entry name" value="SOLUTE CARRIER FAMILY 22 MEMBER"/>
    <property type="match status" value="1"/>
</dbReference>
<evidence type="ECO:0000313" key="6">
    <source>
        <dbReference type="Proteomes" id="UP000694382"/>
    </source>
</evidence>
<dbReference type="Proteomes" id="UP000694382">
    <property type="component" value="Chromosome 2"/>
</dbReference>
<keyword evidence="2" id="KW-0812">Transmembrane</keyword>
<dbReference type="SUPFAM" id="SSF103473">
    <property type="entry name" value="MFS general substrate transporter"/>
    <property type="match status" value="1"/>
</dbReference>
<organism evidence="5 6">
    <name type="scientific">Geospiza parvula</name>
    <name type="common">Small tree-finch</name>
    <name type="synonym">Camarhynchus parvulus</name>
    <dbReference type="NCBI Taxonomy" id="87175"/>
    <lineage>
        <taxon>Eukaryota</taxon>
        <taxon>Metazoa</taxon>
        <taxon>Chordata</taxon>
        <taxon>Craniata</taxon>
        <taxon>Vertebrata</taxon>
        <taxon>Euteleostomi</taxon>
        <taxon>Archelosauria</taxon>
        <taxon>Archosauria</taxon>
        <taxon>Dinosauria</taxon>
        <taxon>Saurischia</taxon>
        <taxon>Theropoda</taxon>
        <taxon>Coelurosauria</taxon>
        <taxon>Aves</taxon>
        <taxon>Neognathae</taxon>
        <taxon>Neoaves</taxon>
        <taxon>Telluraves</taxon>
        <taxon>Australaves</taxon>
        <taxon>Passeriformes</taxon>
        <taxon>Thraupidae</taxon>
        <taxon>Camarhynchus</taxon>
    </lineage>
</organism>
<dbReference type="PROSITE" id="PS50850">
    <property type="entry name" value="MFS"/>
    <property type="match status" value="1"/>
</dbReference>
<dbReference type="GO" id="GO:0016020">
    <property type="term" value="C:membrane"/>
    <property type="evidence" value="ECO:0007669"/>
    <property type="project" value="UniProtKB-SubCell"/>
</dbReference>
<protein>
    <submittedName>
        <fullName evidence="5">Uncharacterized protein</fullName>
    </submittedName>
</protein>
<dbReference type="Pfam" id="PF00083">
    <property type="entry name" value="Sugar_tr"/>
    <property type="match status" value="1"/>
</dbReference>
<accession>A0A8C3M9Z8</accession>
<dbReference type="Gene3D" id="1.20.1250.20">
    <property type="entry name" value="MFS general substrate transporter like domains"/>
    <property type="match status" value="1"/>
</dbReference>
<evidence type="ECO:0000256" key="2">
    <source>
        <dbReference type="ARBA" id="ARBA00022692"/>
    </source>
</evidence>
<reference evidence="5" key="1">
    <citation type="submission" date="2020-02" db="EMBL/GenBank/DDBJ databases">
        <authorList>
            <person name="Enbody D E."/>
            <person name="Pettersson E M."/>
        </authorList>
    </citation>
    <scope>NUCLEOTIDE SEQUENCE [LARGE SCALE GENOMIC DNA]</scope>
</reference>
<evidence type="ECO:0000256" key="4">
    <source>
        <dbReference type="ARBA" id="ARBA00023136"/>
    </source>
</evidence>
<proteinExistence type="predicted"/>
<dbReference type="Ensembl" id="ENSCPVT00000003170.2">
    <property type="protein sequence ID" value="ENSCPVP00000003048.2"/>
    <property type="gene ID" value="ENSCPVG00000002074.2"/>
</dbReference>
<gene>
    <name evidence="5" type="primary">LOC115900977</name>
</gene>
<dbReference type="InterPro" id="IPR036259">
    <property type="entry name" value="MFS_trans_sf"/>
</dbReference>